<dbReference type="PANTHER" id="PTHR43761">
    <property type="entry name" value="D-ISOMER SPECIFIC 2-HYDROXYACID DEHYDROGENASE FAMILY PROTEIN (AFU_ORTHOLOGUE AFUA_1G13630)"/>
    <property type="match status" value="1"/>
</dbReference>
<dbReference type="GO" id="GO:0051287">
    <property type="term" value="F:NAD binding"/>
    <property type="evidence" value="ECO:0007669"/>
    <property type="project" value="InterPro"/>
</dbReference>
<evidence type="ECO:0000256" key="2">
    <source>
        <dbReference type="ARBA" id="ARBA00023002"/>
    </source>
</evidence>
<dbReference type="GO" id="GO:0016616">
    <property type="term" value="F:oxidoreductase activity, acting on the CH-OH group of donors, NAD or NADP as acceptor"/>
    <property type="evidence" value="ECO:0007669"/>
    <property type="project" value="InterPro"/>
</dbReference>
<keyword evidence="3" id="KW-0520">NAD</keyword>
<accession>A0A165F5M2</accession>
<dbReference type="InterPro" id="IPR050418">
    <property type="entry name" value="D-iso_2-hydroxyacid_DH_PdxB"/>
</dbReference>
<dbReference type="STRING" id="1452487.AVW16_11975"/>
<dbReference type="Pfam" id="PF00389">
    <property type="entry name" value="2-Hacid_dh"/>
    <property type="match status" value="1"/>
</dbReference>
<evidence type="ECO:0000313" key="8">
    <source>
        <dbReference type="Proteomes" id="UP000076625"/>
    </source>
</evidence>
<proteinExistence type="inferred from homology"/>
<comment type="similarity">
    <text evidence="1 4">Belongs to the D-isomer specific 2-hydroxyacid dehydrogenase family.</text>
</comment>
<dbReference type="SUPFAM" id="SSF52283">
    <property type="entry name" value="Formate/glycerate dehydrogenase catalytic domain-like"/>
    <property type="match status" value="1"/>
</dbReference>
<feature type="domain" description="D-isomer specific 2-hydroxyacid dehydrogenase catalytic" evidence="5">
    <location>
        <begin position="32"/>
        <end position="317"/>
    </location>
</feature>
<dbReference type="Proteomes" id="UP000076625">
    <property type="component" value="Unassembled WGS sequence"/>
</dbReference>
<dbReference type="Pfam" id="PF02826">
    <property type="entry name" value="2-Hacid_dh_C"/>
    <property type="match status" value="1"/>
</dbReference>
<dbReference type="InterPro" id="IPR029753">
    <property type="entry name" value="D-isomer_DH_CS"/>
</dbReference>
<keyword evidence="8" id="KW-1185">Reference proteome</keyword>
<evidence type="ECO:0000259" key="5">
    <source>
        <dbReference type="Pfam" id="PF00389"/>
    </source>
</evidence>
<feature type="domain" description="D-isomer specific 2-hydroxyacid dehydrogenase NAD-binding" evidence="6">
    <location>
        <begin position="107"/>
        <end position="286"/>
    </location>
</feature>
<dbReference type="InterPro" id="IPR036291">
    <property type="entry name" value="NAD(P)-bd_dom_sf"/>
</dbReference>
<organism evidence="7 8">
    <name type="scientific">Crenobacter luteus</name>
    <dbReference type="NCBI Taxonomy" id="1452487"/>
    <lineage>
        <taxon>Bacteria</taxon>
        <taxon>Pseudomonadati</taxon>
        <taxon>Pseudomonadota</taxon>
        <taxon>Betaproteobacteria</taxon>
        <taxon>Neisseriales</taxon>
        <taxon>Neisseriaceae</taxon>
        <taxon>Crenobacter</taxon>
    </lineage>
</organism>
<dbReference type="FunFam" id="3.40.50.720:FF:000203">
    <property type="entry name" value="D-3-phosphoglycerate dehydrogenase (SerA)"/>
    <property type="match status" value="1"/>
</dbReference>
<name>A0A165F5M2_9NEIS</name>
<dbReference type="Gene3D" id="3.40.50.720">
    <property type="entry name" value="NAD(P)-binding Rossmann-like Domain"/>
    <property type="match status" value="2"/>
</dbReference>
<evidence type="ECO:0000256" key="4">
    <source>
        <dbReference type="RuleBase" id="RU003719"/>
    </source>
</evidence>
<dbReference type="EMBL" id="LQQU01000024">
    <property type="protein sequence ID" value="KZE31484.1"/>
    <property type="molecule type" value="Genomic_DNA"/>
</dbReference>
<sequence>MTPLNIVFVDRDSLPVPIPVLGFPHVYREYPASRPETLAERLADADIVITNKVPFDDATLAVLPRLKMLAVAATGVNMIDLAACEARGVAVANARHYGDEAVAEHAFMLMMALMRNLPAYQRDVAAGLWVSSSQFCHFGAPVRDLAGATLGLVGSGGIGQALAARARAFGMTVLLAERKGVASVRDGYTAFDEVLARADAISLHCPLNDATRHLIGEAELQAMKPGAVLINTARGGLVDEVALVAALKYGQLGGAGFDVLSEEPPRNGNPLLKARLPHLIVTPHVAWTSQQAMRALAAQVAENIEAFVGGEALRRVV</sequence>
<evidence type="ECO:0000313" key="7">
    <source>
        <dbReference type="EMBL" id="KZE31484.1"/>
    </source>
</evidence>
<dbReference type="PROSITE" id="PS00670">
    <property type="entry name" value="D_2_HYDROXYACID_DH_2"/>
    <property type="match status" value="1"/>
</dbReference>
<dbReference type="AlphaFoldDB" id="A0A165F5M2"/>
<evidence type="ECO:0000256" key="3">
    <source>
        <dbReference type="ARBA" id="ARBA00023027"/>
    </source>
</evidence>
<dbReference type="PANTHER" id="PTHR43761:SF1">
    <property type="entry name" value="D-ISOMER SPECIFIC 2-HYDROXYACID DEHYDROGENASE CATALYTIC DOMAIN-CONTAINING PROTEIN-RELATED"/>
    <property type="match status" value="1"/>
</dbReference>
<dbReference type="SUPFAM" id="SSF51735">
    <property type="entry name" value="NAD(P)-binding Rossmann-fold domains"/>
    <property type="match status" value="1"/>
</dbReference>
<comment type="caution">
    <text evidence="7">The sequence shown here is derived from an EMBL/GenBank/DDBJ whole genome shotgun (WGS) entry which is preliminary data.</text>
</comment>
<evidence type="ECO:0000256" key="1">
    <source>
        <dbReference type="ARBA" id="ARBA00005854"/>
    </source>
</evidence>
<gene>
    <name evidence="7" type="ORF">AVW16_11975</name>
</gene>
<reference evidence="8" key="1">
    <citation type="submission" date="2016-01" db="EMBL/GenBank/DDBJ databases">
        <title>Draft genome of Chromobacterium sp. F49.</title>
        <authorList>
            <person name="Hong K.W."/>
        </authorList>
    </citation>
    <scope>NUCLEOTIDE SEQUENCE [LARGE SCALE GENOMIC DNA]</scope>
    <source>
        <strain evidence="8">CN10</strain>
    </source>
</reference>
<dbReference type="RefSeq" id="WP_066612796.1">
    <property type="nucleotide sequence ID" value="NZ_LQQU01000024.1"/>
</dbReference>
<protein>
    <submittedName>
        <fullName evidence="7">Glycerate dehydrogenase</fullName>
    </submittedName>
</protein>
<dbReference type="CDD" id="cd12162">
    <property type="entry name" value="2-Hacid_dh_4"/>
    <property type="match status" value="1"/>
</dbReference>
<dbReference type="InterPro" id="IPR006140">
    <property type="entry name" value="D-isomer_DH_NAD-bd"/>
</dbReference>
<dbReference type="PROSITE" id="PS00671">
    <property type="entry name" value="D_2_HYDROXYACID_DH_3"/>
    <property type="match status" value="1"/>
</dbReference>
<dbReference type="OrthoDB" id="9805416at2"/>
<keyword evidence="2 4" id="KW-0560">Oxidoreductase</keyword>
<evidence type="ECO:0000259" key="6">
    <source>
        <dbReference type="Pfam" id="PF02826"/>
    </source>
</evidence>
<dbReference type="InterPro" id="IPR006139">
    <property type="entry name" value="D-isomer_2_OHA_DH_cat_dom"/>
</dbReference>